<accession>A0A9D9H8Z0</accession>
<comment type="caution">
    <text evidence="1">The sequence shown here is derived from an EMBL/GenBank/DDBJ whole genome shotgun (WGS) entry which is preliminary data.</text>
</comment>
<reference evidence="1" key="2">
    <citation type="journal article" date="2021" name="PeerJ">
        <title>Extensive microbial diversity within the chicken gut microbiome revealed by metagenomics and culture.</title>
        <authorList>
            <person name="Gilroy R."/>
            <person name="Ravi A."/>
            <person name="Getino M."/>
            <person name="Pursley I."/>
            <person name="Horton D.L."/>
            <person name="Alikhan N.F."/>
            <person name="Baker D."/>
            <person name="Gharbi K."/>
            <person name="Hall N."/>
            <person name="Watson M."/>
            <person name="Adriaenssens E.M."/>
            <person name="Foster-Nyarko E."/>
            <person name="Jarju S."/>
            <person name="Secka A."/>
            <person name="Antonio M."/>
            <person name="Oren A."/>
            <person name="Chaudhuri R.R."/>
            <person name="La Ragione R."/>
            <person name="Hildebrand F."/>
            <person name="Pallen M.J."/>
        </authorList>
    </citation>
    <scope>NUCLEOTIDE SEQUENCE</scope>
    <source>
        <strain evidence="1">D5-748</strain>
    </source>
</reference>
<evidence type="ECO:0000313" key="2">
    <source>
        <dbReference type="Proteomes" id="UP000823619"/>
    </source>
</evidence>
<evidence type="ECO:0000313" key="1">
    <source>
        <dbReference type="EMBL" id="MBO8445515.1"/>
    </source>
</evidence>
<name>A0A9D9H8Z0_9BACT</name>
<dbReference type="AlphaFoldDB" id="A0A9D9H8Z0"/>
<gene>
    <name evidence="1" type="ORF">IAC23_07470</name>
</gene>
<proteinExistence type="predicted"/>
<dbReference type="EMBL" id="JADIMO010000096">
    <property type="protein sequence ID" value="MBO8445515.1"/>
    <property type="molecule type" value="Genomic_DNA"/>
</dbReference>
<protein>
    <submittedName>
        <fullName evidence="1">Uncharacterized protein</fullName>
    </submittedName>
</protein>
<dbReference type="Proteomes" id="UP000823619">
    <property type="component" value="Unassembled WGS sequence"/>
</dbReference>
<organism evidence="1 2">
    <name type="scientific">Candidatus Cryptobacteroides merdavium</name>
    <dbReference type="NCBI Taxonomy" id="2840769"/>
    <lineage>
        <taxon>Bacteria</taxon>
        <taxon>Pseudomonadati</taxon>
        <taxon>Bacteroidota</taxon>
        <taxon>Bacteroidia</taxon>
        <taxon>Bacteroidales</taxon>
        <taxon>Candidatus Cryptobacteroides</taxon>
    </lineage>
</organism>
<reference evidence="1" key="1">
    <citation type="submission" date="2020-10" db="EMBL/GenBank/DDBJ databases">
        <authorList>
            <person name="Gilroy R."/>
        </authorList>
    </citation>
    <scope>NUCLEOTIDE SEQUENCE</scope>
    <source>
        <strain evidence="1">D5-748</strain>
    </source>
</reference>
<sequence>MNLFISRSHDGDVHIYSRREITSLILNAGFINPVYGRISSTVCIITARNR</sequence>